<dbReference type="Proteomes" id="UP000784294">
    <property type="component" value="Unassembled WGS sequence"/>
</dbReference>
<dbReference type="AlphaFoldDB" id="A0A448XL25"/>
<comment type="caution">
    <text evidence="2">The sequence shown here is derived from an EMBL/GenBank/DDBJ whole genome shotgun (WGS) entry which is preliminary data.</text>
</comment>
<sequence>MLLNWFASKSATYPVVSPTYSASSVISASRRPESLTCLSGREPSQRSEVGRRQENTGRECITGDPSLDASSTA</sequence>
<evidence type="ECO:0000256" key="1">
    <source>
        <dbReference type="SAM" id="MobiDB-lite"/>
    </source>
</evidence>
<evidence type="ECO:0000313" key="3">
    <source>
        <dbReference type="Proteomes" id="UP000784294"/>
    </source>
</evidence>
<feature type="compositionally biased region" description="Basic and acidic residues" evidence="1">
    <location>
        <begin position="43"/>
        <end position="57"/>
    </location>
</feature>
<name>A0A448XL25_9PLAT</name>
<proteinExistence type="predicted"/>
<reference evidence="2" key="1">
    <citation type="submission" date="2018-11" db="EMBL/GenBank/DDBJ databases">
        <authorList>
            <consortium name="Pathogen Informatics"/>
        </authorList>
    </citation>
    <scope>NUCLEOTIDE SEQUENCE</scope>
</reference>
<protein>
    <submittedName>
        <fullName evidence="2">Uncharacterized protein</fullName>
    </submittedName>
</protein>
<feature type="region of interest" description="Disordered" evidence="1">
    <location>
        <begin position="35"/>
        <end position="73"/>
    </location>
</feature>
<organism evidence="2 3">
    <name type="scientific">Protopolystoma xenopodis</name>
    <dbReference type="NCBI Taxonomy" id="117903"/>
    <lineage>
        <taxon>Eukaryota</taxon>
        <taxon>Metazoa</taxon>
        <taxon>Spiralia</taxon>
        <taxon>Lophotrochozoa</taxon>
        <taxon>Platyhelminthes</taxon>
        <taxon>Monogenea</taxon>
        <taxon>Polyopisthocotylea</taxon>
        <taxon>Polystomatidea</taxon>
        <taxon>Polystomatidae</taxon>
        <taxon>Protopolystoma</taxon>
    </lineage>
</organism>
<accession>A0A448XL25</accession>
<keyword evidence="3" id="KW-1185">Reference proteome</keyword>
<evidence type="ECO:0000313" key="2">
    <source>
        <dbReference type="EMBL" id="VEL39112.1"/>
    </source>
</evidence>
<gene>
    <name evidence="2" type="ORF">PXEA_LOCUS32552</name>
</gene>
<dbReference type="EMBL" id="CAAALY010260135">
    <property type="protein sequence ID" value="VEL39112.1"/>
    <property type="molecule type" value="Genomic_DNA"/>
</dbReference>